<keyword evidence="9" id="KW-0472">Membrane</keyword>
<evidence type="ECO:0000256" key="8">
    <source>
        <dbReference type="ARBA" id="ARBA00023012"/>
    </source>
</evidence>
<dbReference type="InterPro" id="IPR003594">
    <property type="entry name" value="HATPase_dom"/>
</dbReference>
<dbReference type="AlphaFoldDB" id="A0A250VSH5"/>
<keyword evidence="3" id="KW-0597">Phosphoprotein</keyword>
<dbReference type="Gene3D" id="3.30.565.10">
    <property type="entry name" value="Histidine kinase-like ATPase, C-terminal domain"/>
    <property type="match status" value="1"/>
</dbReference>
<evidence type="ECO:0000256" key="5">
    <source>
        <dbReference type="ARBA" id="ARBA00022741"/>
    </source>
</evidence>
<evidence type="ECO:0000256" key="6">
    <source>
        <dbReference type="ARBA" id="ARBA00022777"/>
    </source>
</evidence>
<dbReference type="EMBL" id="BDQI01000033">
    <property type="protein sequence ID" value="GAX57163.1"/>
    <property type="molecule type" value="Genomic_DNA"/>
</dbReference>
<dbReference type="PANTHER" id="PTHR24421:SF10">
    <property type="entry name" value="NITRATE_NITRITE SENSOR PROTEIN NARQ"/>
    <property type="match status" value="1"/>
</dbReference>
<reference evidence="12" key="1">
    <citation type="submission" date="2017-05" db="EMBL/GenBank/DDBJ databases">
        <title>Streptomyces olivochromogenes NBRC 3561 whole genome shotgun sequence.</title>
        <authorList>
            <person name="Dohra H."/>
            <person name="Kodani S."/>
        </authorList>
    </citation>
    <scope>NUCLEOTIDE SEQUENCE [LARGE SCALE GENOMIC DNA]</scope>
    <source>
        <strain evidence="12">NBRC 3561</strain>
    </source>
</reference>
<organism evidence="11 12">
    <name type="scientific">Streptomyces olivochromogenes</name>
    <dbReference type="NCBI Taxonomy" id="1963"/>
    <lineage>
        <taxon>Bacteria</taxon>
        <taxon>Bacillati</taxon>
        <taxon>Actinomycetota</taxon>
        <taxon>Actinomycetes</taxon>
        <taxon>Kitasatosporales</taxon>
        <taxon>Streptomycetaceae</taxon>
        <taxon>Streptomyces</taxon>
    </lineage>
</organism>
<name>A0A250VSH5_STROL</name>
<feature type="domain" description="Histidine kinase/HSP90-like ATPase" evidence="10">
    <location>
        <begin position="344"/>
        <end position="433"/>
    </location>
</feature>
<dbReference type="Proteomes" id="UP000217446">
    <property type="component" value="Unassembled WGS sequence"/>
</dbReference>
<dbReference type="InterPro" id="IPR036890">
    <property type="entry name" value="HATPase_C_sf"/>
</dbReference>
<keyword evidence="5" id="KW-0547">Nucleotide-binding</keyword>
<dbReference type="Pfam" id="PF07730">
    <property type="entry name" value="HisKA_3"/>
    <property type="match status" value="1"/>
</dbReference>
<feature type="transmembrane region" description="Helical" evidence="9">
    <location>
        <begin position="70"/>
        <end position="89"/>
    </location>
</feature>
<comment type="caution">
    <text evidence="11">The sequence shown here is derived from an EMBL/GenBank/DDBJ whole genome shotgun (WGS) entry which is preliminary data.</text>
</comment>
<evidence type="ECO:0000256" key="3">
    <source>
        <dbReference type="ARBA" id="ARBA00022553"/>
    </source>
</evidence>
<dbReference type="SUPFAM" id="SSF55874">
    <property type="entry name" value="ATPase domain of HSP90 chaperone/DNA topoisomerase II/histidine kinase"/>
    <property type="match status" value="1"/>
</dbReference>
<keyword evidence="4" id="KW-0808">Transferase</keyword>
<proteinExistence type="predicted"/>
<feature type="transmembrane region" description="Helical" evidence="9">
    <location>
        <begin position="156"/>
        <end position="175"/>
    </location>
</feature>
<dbReference type="CDD" id="cd16917">
    <property type="entry name" value="HATPase_UhpB-NarQ-NarX-like"/>
    <property type="match status" value="1"/>
</dbReference>
<evidence type="ECO:0000256" key="7">
    <source>
        <dbReference type="ARBA" id="ARBA00022840"/>
    </source>
</evidence>
<feature type="transmembrane region" description="Helical" evidence="9">
    <location>
        <begin position="181"/>
        <end position="201"/>
    </location>
</feature>
<gene>
    <name evidence="11" type="ORF">SO3561_08733</name>
</gene>
<dbReference type="PANTHER" id="PTHR24421">
    <property type="entry name" value="NITRATE/NITRITE SENSOR PROTEIN NARX-RELATED"/>
    <property type="match status" value="1"/>
</dbReference>
<dbReference type="InterPro" id="IPR011712">
    <property type="entry name" value="Sig_transdc_His_kin_sub3_dim/P"/>
</dbReference>
<evidence type="ECO:0000313" key="12">
    <source>
        <dbReference type="Proteomes" id="UP000217446"/>
    </source>
</evidence>
<dbReference type="Gene3D" id="1.20.5.1930">
    <property type="match status" value="1"/>
</dbReference>
<dbReference type="GO" id="GO:0000155">
    <property type="term" value="F:phosphorelay sensor kinase activity"/>
    <property type="evidence" value="ECO:0007669"/>
    <property type="project" value="InterPro"/>
</dbReference>
<keyword evidence="8" id="KW-0902">Two-component regulatory system</keyword>
<feature type="transmembrane region" description="Helical" evidence="9">
    <location>
        <begin position="96"/>
        <end position="112"/>
    </location>
</feature>
<dbReference type="GO" id="GO:0005524">
    <property type="term" value="F:ATP binding"/>
    <property type="evidence" value="ECO:0007669"/>
    <property type="project" value="UniProtKB-KW"/>
</dbReference>
<evidence type="ECO:0000313" key="11">
    <source>
        <dbReference type="EMBL" id="GAX57163.1"/>
    </source>
</evidence>
<evidence type="ECO:0000259" key="10">
    <source>
        <dbReference type="SMART" id="SM00387"/>
    </source>
</evidence>
<dbReference type="InterPro" id="IPR050482">
    <property type="entry name" value="Sensor_HK_TwoCompSys"/>
</dbReference>
<accession>A0A250VSH5</accession>
<evidence type="ECO:0000256" key="4">
    <source>
        <dbReference type="ARBA" id="ARBA00022679"/>
    </source>
</evidence>
<keyword evidence="9" id="KW-1133">Transmembrane helix</keyword>
<keyword evidence="9" id="KW-0812">Transmembrane</keyword>
<comment type="catalytic activity">
    <reaction evidence="1">
        <text>ATP + protein L-histidine = ADP + protein N-phospho-L-histidine.</text>
        <dbReference type="EC" id="2.7.13.3"/>
    </reaction>
</comment>
<evidence type="ECO:0000256" key="1">
    <source>
        <dbReference type="ARBA" id="ARBA00000085"/>
    </source>
</evidence>
<evidence type="ECO:0000256" key="2">
    <source>
        <dbReference type="ARBA" id="ARBA00012438"/>
    </source>
</evidence>
<dbReference type="GO" id="GO:0046983">
    <property type="term" value="F:protein dimerization activity"/>
    <property type="evidence" value="ECO:0007669"/>
    <property type="project" value="InterPro"/>
</dbReference>
<keyword evidence="7" id="KW-0067">ATP-binding</keyword>
<protein>
    <recommendedName>
        <fullName evidence="2">histidine kinase</fullName>
        <ecNumber evidence="2">2.7.13.3</ecNumber>
    </recommendedName>
</protein>
<sequence>MYFERSSSAIHFESNEFCRPHRPYRARRLLHSKYTAAAHVDENQAMVKAQNNQDGPVAPLWVRRPEALHLVAYSVAALVFTGQIVAVILRGSGWPTALSVLLAGGGVALSWWRPWAGLVVTSAASFAVTAVGHDPLSVWMMAVLVLFSVTLRGQQPLVGTGIVAAFFLGAFMTLGGFRGGAIVGAAALFSAIAGGATGAALRIHREHWRTLEERAESAIATREIEATRRVTEERLRIARDLHDVIGHQVAMLSLHLGAAEIGLPEDAESSRQALVSARSSARTVVVETQRILALLRLGDDISNDEALRPTPALSGLEGLIASFESIGLDVHPSIDIPAGFVEPSVGVTVYRVVQEALTNAYRHGEGAATVDVRERDGRICVTVENRVGHSLRGSSSGSGLGLVGMRERVESSRGRLTIDSDDGRFRVHAEFSPLGAVV</sequence>
<feature type="transmembrane region" description="Helical" evidence="9">
    <location>
        <begin position="124"/>
        <end position="149"/>
    </location>
</feature>
<dbReference type="EC" id="2.7.13.3" evidence="2"/>
<dbReference type="GO" id="GO:0016020">
    <property type="term" value="C:membrane"/>
    <property type="evidence" value="ECO:0007669"/>
    <property type="project" value="InterPro"/>
</dbReference>
<dbReference type="SMART" id="SM00387">
    <property type="entry name" value="HATPase_c"/>
    <property type="match status" value="1"/>
</dbReference>
<dbReference type="Pfam" id="PF02518">
    <property type="entry name" value="HATPase_c"/>
    <property type="match status" value="1"/>
</dbReference>
<evidence type="ECO:0000256" key="9">
    <source>
        <dbReference type="SAM" id="Phobius"/>
    </source>
</evidence>
<keyword evidence="12" id="KW-1185">Reference proteome</keyword>
<keyword evidence="6 11" id="KW-0418">Kinase</keyword>
<dbReference type="STRING" id="1963.AQJ27_36125"/>